<dbReference type="AlphaFoldDB" id="X1KTB5"/>
<dbReference type="EMBL" id="BARU01045164">
    <property type="protein sequence ID" value="GAH85238.1"/>
    <property type="molecule type" value="Genomic_DNA"/>
</dbReference>
<feature type="domain" description="N-acetyltransferase" evidence="1">
    <location>
        <begin position="1"/>
        <end position="128"/>
    </location>
</feature>
<dbReference type="Gene3D" id="3.40.630.30">
    <property type="match status" value="1"/>
</dbReference>
<gene>
    <name evidence="2" type="ORF">S03H2_68639</name>
</gene>
<dbReference type="CDD" id="cd04301">
    <property type="entry name" value="NAT_SF"/>
    <property type="match status" value="1"/>
</dbReference>
<dbReference type="Pfam" id="PF00583">
    <property type="entry name" value="Acetyltransf_1"/>
    <property type="match status" value="1"/>
</dbReference>
<organism evidence="2">
    <name type="scientific">marine sediment metagenome</name>
    <dbReference type="NCBI Taxonomy" id="412755"/>
    <lineage>
        <taxon>unclassified sequences</taxon>
        <taxon>metagenomes</taxon>
        <taxon>ecological metagenomes</taxon>
    </lineage>
</organism>
<dbReference type="GO" id="GO:0016747">
    <property type="term" value="F:acyltransferase activity, transferring groups other than amino-acyl groups"/>
    <property type="evidence" value="ECO:0007669"/>
    <property type="project" value="InterPro"/>
</dbReference>
<dbReference type="SUPFAM" id="SSF55729">
    <property type="entry name" value="Acyl-CoA N-acyltransferases (Nat)"/>
    <property type="match status" value="1"/>
</dbReference>
<dbReference type="InterPro" id="IPR000182">
    <property type="entry name" value="GNAT_dom"/>
</dbReference>
<evidence type="ECO:0000313" key="2">
    <source>
        <dbReference type="EMBL" id="GAH85238.1"/>
    </source>
</evidence>
<dbReference type="PANTHER" id="PTHR42791">
    <property type="entry name" value="GNAT FAMILY ACETYLTRANSFERASE"/>
    <property type="match status" value="1"/>
</dbReference>
<name>X1KTB5_9ZZZZ</name>
<reference evidence="2" key="1">
    <citation type="journal article" date="2014" name="Front. Microbiol.">
        <title>High frequency of phylogenetically diverse reductive dehalogenase-homologous genes in deep subseafloor sedimentary metagenomes.</title>
        <authorList>
            <person name="Kawai M."/>
            <person name="Futagami T."/>
            <person name="Toyoda A."/>
            <person name="Takaki Y."/>
            <person name="Nishi S."/>
            <person name="Hori S."/>
            <person name="Arai W."/>
            <person name="Tsubouchi T."/>
            <person name="Morono Y."/>
            <person name="Uchiyama I."/>
            <person name="Ito T."/>
            <person name="Fujiyama A."/>
            <person name="Inagaki F."/>
            <person name="Takami H."/>
        </authorList>
    </citation>
    <scope>NUCLEOTIDE SEQUENCE</scope>
    <source>
        <strain evidence="2">Expedition CK06-06</strain>
    </source>
</reference>
<sequence length="132" mass="15447">MWRSPGNTELSVWKQIRVGMLSLVFKLGWKAISRDQSAVRYESSVHERRAPFPHWYLNAIAVDPPFQGKGYASRLLRPMLARIDKEHLPCYLETENEKNLPIYEHYQFKVVHDAIIPGTAVRQWAMLREKSP</sequence>
<proteinExistence type="predicted"/>
<accession>X1KTB5</accession>
<evidence type="ECO:0000259" key="1">
    <source>
        <dbReference type="PROSITE" id="PS51186"/>
    </source>
</evidence>
<dbReference type="PANTHER" id="PTHR42791:SF1">
    <property type="entry name" value="N-ACETYLTRANSFERASE DOMAIN-CONTAINING PROTEIN"/>
    <property type="match status" value="1"/>
</dbReference>
<comment type="caution">
    <text evidence="2">The sequence shown here is derived from an EMBL/GenBank/DDBJ whole genome shotgun (WGS) entry which is preliminary data.</text>
</comment>
<protein>
    <recommendedName>
        <fullName evidence="1">N-acetyltransferase domain-containing protein</fullName>
    </recommendedName>
</protein>
<dbReference type="InterPro" id="IPR052523">
    <property type="entry name" value="Trichothecene_AcTrans"/>
</dbReference>
<dbReference type="InterPro" id="IPR016181">
    <property type="entry name" value="Acyl_CoA_acyltransferase"/>
</dbReference>
<dbReference type="PROSITE" id="PS51186">
    <property type="entry name" value="GNAT"/>
    <property type="match status" value="1"/>
</dbReference>